<protein>
    <submittedName>
        <fullName evidence="2">Phosphotransferase enzyme family</fullName>
    </submittedName>
</protein>
<dbReference type="Gene3D" id="3.40.50.1000">
    <property type="entry name" value="HAD superfamily/HAD-like"/>
    <property type="match status" value="1"/>
</dbReference>
<name>A0AAW0EZM0_9TRYP</name>
<dbReference type="Gene3D" id="3.90.1200.10">
    <property type="match status" value="1"/>
</dbReference>
<dbReference type="InterPro" id="IPR052898">
    <property type="entry name" value="ACAD10-like"/>
</dbReference>
<dbReference type="EMBL" id="JAECZO010000141">
    <property type="protein sequence ID" value="KAK7198288.1"/>
    <property type="molecule type" value="Genomic_DNA"/>
</dbReference>
<evidence type="ECO:0000259" key="1">
    <source>
        <dbReference type="Pfam" id="PF01636"/>
    </source>
</evidence>
<dbReference type="Pfam" id="PF01636">
    <property type="entry name" value="APH"/>
    <property type="match status" value="1"/>
</dbReference>
<dbReference type="InterPro" id="IPR002575">
    <property type="entry name" value="Aminoglycoside_PTrfase"/>
</dbReference>
<proteinExistence type="predicted"/>
<dbReference type="PANTHER" id="PTHR47829:SF1">
    <property type="entry name" value="HAD FAMILY PHOSPHATASE"/>
    <property type="match status" value="1"/>
</dbReference>
<comment type="caution">
    <text evidence="2">The sequence shown here is derived from an EMBL/GenBank/DDBJ whole genome shotgun (WGS) entry which is preliminary data.</text>
</comment>
<dbReference type="Proteomes" id="UP001430356">
    <property type="component" value="Unassembled WGS sequence"/>
</dbReference>
<keyword evidence="3" id="KW-1185">Reference proteome</keyword>
<gene>
    <name evidence="2" type="ORF">NESM_000786300</name>
</gene>
<feature type="domain" description="Aminoglycoside phosphotransferase" evidence="1">
    <location>
        <begin position="462"/>
        <end position="719"/>
    </location>
</feature>
<dbReference type="SUPFAM" id="SSF56112">
    <property type="entry name" value="Protein kinase-like (PK-like)"/>
    <property type="match status" value="1"/>
</dbReference>
<dbReference type="InterPro" id="IPR023214">
    <property type="entry name" value="HAD_sf"/>
</dbReference>
<evidence type="ECO:0000313" key="3">
    <source>
        <dbReference type="Proteomes" id="UP001430356"/>
    </source>
</evidence>
<sequence length="827" mass="94803">MPAEVVLMMDLAGVLTTSPFPAARRLAETMMRCVFERAGSHIIVERVQERPVPFLAKKYSNFFYTVTHFTERTRGLKSAFERLELGELNRLEFIAAFKSEIDFMLTALAKQNPEELDAMNIAFPKKVEALRKRFPLLCDPVVQLHVRELLDAEAFLCTIEKISPRKNVLNLLHYLRTKSQQEVRLFAMGNAWECEGQYRRMAKAMTHSVADSVSSAYPVVCPVEYGEQIGTYQNSFQVTGLFDGYVQSYTSHKRKPYPDIFMQALDEVRTGRIPTGEALRYDIPPNIFYFDDVESHCEVARRLPGSPFTEVFLIEDGACDVYKDIVRALRMVAEKDSFWADVLAGVEKEIGPMFRPPTTPDGRPTSWVTEELHNYNNNLLFIPPPPNDLCSPVSTLEKNRYRMDDEDQERILFYCAQHLPHLFPLRTPPRPEADMHLRTQPGLATSAGPILFEYVEGSRFFESYRLTLRTGSYILRIQPRGPSPYGSADIRREYETMAHLYETSPELHIPTPLLYCDSYAVCGRRFFLRRYRDGECINRIGQLIQPLVRRPYSQRRVMVINVELRPKSFFKEAIVALSALHNAPLPPFMKQAEEELRRTKRCTHPLLVMVQQSIEMYQLALTKSGQPDRYSVQLRSAPVEELSRGILACFDQTQLAHPMVPMPDRLVTLHGNFTLSSTLFTHRSLEGRTKYPPRLIGMVQFKFTRLGDPLMDVASAAMMCYLTQPDGIYGAPRDIQALFPTPSDILEMYCSTRGYMLHLDRRHRDDIFKVYLATLCLQQAAMLMMEIVSNIASPHGKRYSDSRSIAQADQLGQRGLDILHSRIPAKL</sequence>
<dbReference type="AlphaFoldDB" id="A0AAW0EZM0"/>
<organism evidence="2 3">
    <name type="scientific">Novymonas esmeraldas</name>
    <dbReference type="NCBI Taxonomy" id="1808958"/>
    <lineage>
        <taxon>Eukaryota</taxon>
        <taxon>Discoba</taxon>
        <taxon>Euglenozoa</taxon>
        <taxon>Kinetoplastea</taxon>
        <taxon>Metakinetoplastina</taxon>
        <taxon>Trypanosomatida</taxon>
        <taxon>Trypanosomatidae</taxon>
        <taxon>Novymonas</taxon>
    </lineage>
</organism>
<dbReference type="PANTHER" id="PTHR47829">
    <property type="entry name" value="HYDROLASE, PUTATIVE (AFU_ORTHOLOGUE AFUA_1G12880)-RELATED"/>
    <property type="match status" value="1"/>
</dbReference>
<evidence type="ECO:0000313" key="2">
    <source>
        <dbReference type="EMBL" id="KAK7198288.1"/>
    </source>
</evidence>
<accession>A0AAW0EZM0</accession>
<reference evidence="2 3" key="1">
    <citation type="journal article" date="2021" name="MBio">
        <title>A New Model Trypanosomatid, Novymonas esmeraldas: Genomic Perception of Its 'Candidatus Pandoraea novymonadis' Endosymbiont.</title>
        <authorList>
            <person name="Zakharova A."/>
            <person name="Saura A."/>
            <person name="Butenko A."/>
            <person name="Podesvova L."/>
            <person name="Warmusova S."/>
            <person name="Kostygov A.Y."/>
            <person name="Nenarokova A."/>
            <person name="Lukes J."/>
            <person name="Opperdoes F.R."/>
            <person name="Yurchenko V."/>
        </authorList>
    </citation>
    <scope>NUCLEOTIDE SEQUENCE [LARGE SCALE GENOMIC DNA]</scope>
    <source>
        <strain evidence="2 3">E262AT.01</strain>
    </source>
</reference>
<dbReference type="Gene3D" id="3.30.200.20">
    <property type="entry name" value="Phosphorylase Kinase, domain 1"/>
    <property type="match status" value="1"/>
</dbReference>
<dbReference type="InterPro" id="IPR011009">
    <property type="entry name" value="Kinase-like_dom_sf"/>
</dbReference>